<evidence type="ECO:0008006" key="3">
    <source>
        <dbReference type="Google" id="ProtNLM"/>
    </source>
</evidence>
<evidence type="ECO:0000313" key="1">
    <source>
        <dbReference type="EMBL" id="GLV55990.1"/>
    </source>
</evidence>
<keyword evidence="2" id="KW-1185">Reference proteome</keyword>
<name>A0ABQ6FRR0_9CHLR</name>
<dbReference type="SUPFAM" id="SSF52172">
    <property type="entry name" value="CheY-like"/>
    <property type="match status" value="1"/>
</dbReference>
<gene>
    <name evidence="1" type="ORF">KDH_28340</name>
</gene>
<dbReference type="Proteomes" id="UP001344906">
    <property type="component" value="Unassembled WGS sequence"/>
</dbReference>
<reference evidence="1 2" key="1">
    <citation type="submission" date="2023-02" db="EMBL/GenBank/DDBJ databases">
        <title>Dictyobacter halimunensis sp. nov., a new member of the class Ktedonobacteria from forest soil in a geothermal area.</title>
        <authorList>
            <person name="Rachmania M.K."/>
            <person name="Ningsih F."/>
            <person name="Sakai Y."/>
            <person name="Yabe S."/>
            <person name="Yokota A."/>
            <person name="Sjamsuridzal W."/>
        </authorList>
    </citation>
    <scope>NUCLEOTIDE SEQUENCE [LARGE SCALE GENOMIC DNA]</scope>
    <source>
        <strain evidence="1 2">S3.2.2.5</strain>
    </source>
</reference>
<evidence type="ECO:0000313" key="2">
    <source>
        <dbReference type="Proteomes" id="UP001344906"/>
    </source>
</evidence>
<sequence length="61" mass="6612">MKGLREEAGARGMAPPPIVLLTAGSIWPEIASLVDAIIAKPFEMEELEHLIDRFLPPSASQ</sequence>
<comment type="caution">
    <text evidence="1">The sequence shown here is derived from an EMBL/GenBank/DDBJ whole genome shotgun (WGS) entry which is preliminary data.</text>
</comment>
<accession>A0ABQ6FRR0</accession>
<organism evidence="1 2">
    <name type="scientific">Dictyobacter halimunensis</name>
    <dbReference type="NCBI Taxonomy" id="3026934"/>
    <lineage>
        <taxon>Bacteria</taxon>
        <taxon>Bacillati</taxon>
        <taxon>Chloroflexota</taxon>
        <taxon>Ktedonobacteria</taxon>
        <taxon>Ktedonobacterales</taxon>
        <taxon>Dictyobacteraceae</taxon>
        <taxon>Dictyobacter</taxon>
    </lineage>
</organism>
<protein>
    <recommendedName>
        <fullName evidence="3">Response regulatory domain-containing protein</fullName>
    </recommendedName>
</protein>
<dbReference type="InterPro" id="IPR011006">
    <property type="entry name" value="CheY-like_superfamily"/>
</dbReference>
<proteinExistence type="predicted"/>
<dbReference type="RefSeq" id="WP_338250832.1">
    <property type="nucleotide sequence ID" value="NZ_BSRI01000001.1"/>
</dbReference>
<dbReference type="EMBL" id="BSRI01000001">
    <property type="protein sequence ID" value="GLV55990.1"/>
    <property type="molecule type" value="Genomic_DNA"/>
</dbReference>